<reference evidence="4 5" key="1">
    <citation type="submission" date="2018-06" db="EMBL/GenBank/DDBJ databases">
        <title>Comparative genomics of downy mildews reveals potential adaptations to biotrophy.</title>
        <authorList>
            <person name="Fletcher K."/>
            <person name="Klosterman S.J."/>
            <person name="Derevnina L."/>
            <person name="Martin F."/>
            <person name="Koike S."/>
            <person name="Reyes Chin-Wo S."/>
            <person name="Mou B."/>
            <person name="Michelmore R."/>
        </authorList>
    </citation>
    <scope>NUCLEOTIDE SEQUENCE [LARGE SCALE GENOMIC DNA]</scope>
    <source>
        <strain evidence="3 5">R13</strain>
        <strain evidence="2 4">R14</strain>
    </source>
</reference>
<dbReference type="AlphaFoldDB" id="A0A3M6V7M5"/>
<name>A0A3M6V7M5_9STRA</name>
<evidence type="ECO:0000256" key="1">
    <source>
        <dbReference type="SAM" id="MobiDB-lite"/>
    </source>
</evidence>
<accession>A0A3M6V7M5</accession>
<keyword evidence="4" id="KW-1185">Reference proteome</keyword>
<dbReference type="Proteomes" id="UP000282087">
    <property type="component" value="Unassembled WGS sequence"/>
</dbReference>
<evidence type="ECO:0000313" key="2">
    <source>
        <dbReference type="EMBL" id="RMX62848.1"/>
    </source>
</evidence>
<evidence type="ECO:0000313" key="4">
    <source>
        <dbReference type="Proteomes" id="UP000282087"/>
    </source>
</evidence>
<evidence type="ECO:0000313" key="5">
    <source>
        <dbReference type="Proteomes" id="UP000286097"/>
    </source>
</evidence>
<feature type="region of interest" description="Disordered" evidence="1">
    <location>
        <begin position="530"/>
        <end position="551"/>
    </location>
</feature>
<organism evidence="2 4">
    <name type="scientific">Peronospora effusa</name>
    <dbReference type="NCBI Taxonomy" id="542832"/>
    <lineage>
        <taxon>Eukaryota</taxon>
        <taxon>Sar</taxon>
        <taxon>Stramenopiles</taxon>
        <taxon>Oomycota</taxon>
        <taxon>Peronosporomycetes</taxon>
        <taxon>Peronosporales</taxon>
        <taxon>Peronosporaceae</taxon>
        <taxon>Peronospora</taxon>
    </lineage>
</organism>
<evidence type="ECO:0000313" key="3">
    <source>
        <dbReference type="EMBL" id="RQM15417.1"/>
    </source>
</evidence>
<dbReference type="Proteomes" id="UP000286097">
    <property type="component" value="Unassembled WGS sequence"/>
</dbReference>
<comment type="caution">
    <text evidence="2">The sequence shown here is derived from an EMBL/GenBank/DDBJ whole genome shotgun (WGS) entry which is preliminary data.</text>
</comment>
<sequence length="980" mass="111360">MTSTRDDIVDVFECDGTFSFLHELHRFRFIIYKDKSLQVAIKPIVIATRSIDQQECMQDLNDREQVDDQNENIPRRVILRDDYERPIQAIDEEEDTKLVAYDGRALVEMMPQVAKDGTIPPVNYIVHFKIVQYGRNAQGMWSQIIKCIAHLSRERGMSGRFFEIKDSVEEAQDFTLRPSSYRTKALDNPLHPLTPGRYLLQGITIAENAFVYECVVDLTLQANGMISGTSCELPFAQECSLAGMWTRKGLHYLLQYEMHGNKHTYNYFGTPFHAGLQGTWHNSELPRLGVNLDANTSQAERGILELQLVKAVCVWSEAFHKDYPVVFQECVKLMLLASHRDGILPNYLWSFIVSYCGYNWFIPNDDVPITRSSLSSQKQVLKTIAIPLTPLDRMYEGSVGGFLTLKSRIHLRISTTGLVNGEVRRIQEENVDAIDNCNGKKRKRRVISDHIDGIVIAHVVGNGQIVPIEEEVELPSSKSSDDNVTSAVEYCCTFDVMKRLHHVDRHTLTCHLHVPMTPDAPAVGTWRFSKEDEQTRQPVTSTMESRKGEMPGSIAEQKVFQLEPVQWCQSQQEVERTTQEAEMMPLLCPLRPGKYEFKGFTTYNKPSDVAAAVPRQRNGRRSRPRPVMTTMKDKCWVTLYLLPDGTLHGTSREVAQPQVCELKGRWYANRVAYVLEYRVREAVGHFRYSGAVVIEEGHAGVQCGKQRSKKAKGKSKANASGKRREILSGKWHNVDEDHEDGHVGGRGEFELELELVNFTPTTLKTEKNDSNGDIASRFQQEQRQMHHDIGRAKFAAVTNDDDDAIHVFTSGVYELSGCTSDTDGYEYPFELKVQLRPGGMLLGESKERIFQQVSPVFGCWGPSRIEYGQQYVVKHEVGMYTYTADISRDGAVLQGTWANVEADSASDPSEHGTVALILVNSTRRWSTFSHAHYPLRFRQGVLTTLMASARMRKLPGVLWTHIFAFCSETWFTPSRQRRHI</sequence>
<dbReference type="EMBL" id="QLLG01000496">
    <property type="protein sequence ID" value="RMX62848.1"/>
    <property type="molecule type" value="Genomic_DNA"/>
</dbReference>
<dbReference type="EMBL" id="QKXF01000157">
    <property type="protein sequence ID" value="RQM15417.1"/>
    <property type="molecule type" value="Genomic_DNA"/>
</dbReference>
<gene>
    <name evidence="3" type="ORF">DD237_004065</name>
    <name evidence="2" type="ORF">DD238_007390</name>
</gene>
<protein>
    <submittedName>
        <fullName evidence="2">Uncharacterized protein</fullName>
    </submittedName>
</protein>
<proteinExistence type="predicted"/>
<dbReference type="VEuPathDB" id="FungiDB:DD237_004065"/>